<sequence length="139" mass="15531">MSHLKYFNYPGFGEHANKETHYCQSVRIDNRVEISGQGGWDRTTHAIHPDLAAEVDQAFSNVQHALEHAGSKGWPQVYSVRVYTCAGTTGSTILDVGAEVVRNLRKWCTEHEPLLTVVHVAGLYDENMRIEMEVAAHLG</sequence>
<dbReference type="PANTHER" id="PTHR43857:SF1">
    <property type="entry name" value="YJGH FAMILY PROTEIN"/>
    <property type="match status" value="1"/>
</dbReference>
<organism evidence="1 2">
    <name type="scientific">Corynespora cassiicola Philippines</name>
    <dbReference type="NCBI Taxonomy" id="1448308"/>
    <lineage>
        <taxon>Eukaryota</taxon>
        <taxon>Fungi</taxon>
        <taxon>Dikarya</taxon>
        <taxon>Ascomycota</taxon>
        <taxon>Pezizomycotina</taxon>
        <taxon>Dothideomycetes</taxon>
        <taxon>Pleosporomycetidae</taxon>
        <taxon>Pleosporales</taxon>
        <taxon>Corynesporascaceae</taxon>
        <taxon>Corynespora</taxon>
    </lineage>
</organism>
<name>A0A2T2NJW7_CORCC</name>
<keyword evidence="2" id="KW-1185">Reference proteome</keyword>
<evidence type="ECO:0000313" key="1">
    <source>
        <dbReference type="EMBL" id="PSN65722.1"/>
    </source>
</evidence>
<dbReference type="Gene3D" id="3.30.1330.40">
    <property type="entry name" value="RutC-like"/>
    <property type="match status" value="1"/>
</dbReference>
<dbReference type="EMBL" id="KZ678136">
    <property type="protein sequence ID" value="PSN65722.1"/>
    <property type="molecule type" value="Genomic_DNA"/>
</dbReference>
<dbReference type="STRING" id="1448308.A0A2T2NJW7"/>
<accession>A0A2T2NJW7</accession>
<evidence type="ECO:0000313" key="2">
    <source>
        <dbReference type="Proteomes" id="UP000240883"/>
    </source>
</evidence>
<protein>
    <submittedName>
        <fullName evidence="1">Putative translation initiation inhibitor</fullName>
    </submittedName>
</protein>
<reference evidence="1 2" key="1">
    <citation type="journal article" date="2018" name="Front. Microbiol.">
        <title>Genome-Wide Analysis of Corynespora cassiicola Leaf Fall Disease Putative Effectors.</title>
        <authorList>
            <person name="Lopez D."/>
            <person name="Ribeiro S."/>
            <person name="Label P."/>
            <person name="Fumanal B."/>
            <person name="Venisse J.S."/>
            <person name="Kohler A."/>
            <person name="de Oliveira R.R."/>
            <person name="Labutti K."/>
            <person name="Lipzen A."/>
            <person name="Lail K."/>
            <person name="Bauer D."/>
            <person name="Ohm R.A."/>
            <person name="Barry K.W."/>
            <person name="Spatafora J."/>
            <person name="Grigoriev I.V."/>
            <person name="Martin F.M."/>
            <person name="Pujade-Renaud V."/>
        </authorList>
    </citation>
    <scope>NUCLEOTIDE SEQUENCE [LARGE SCALE GENOMIC DNA]</scope>
    <source>
        <strain evidence="1 2">Philippines</strain>
    </source>
</reference>
<dbReference type="Pfam" id="PF01042">
    <property type="entry name" value="Ribonuc_L-PSP"/>
    <property type="match status" value="1"/>
</dbReference>
<dbReference type="InterPro" id="IPR006175">
    <property type="entry name" value="YjgF/YER057c/UK114"/>
</dbReference>
<dbReference type="Proteomes" id="UP000240883">
    <property type="component" value="Unassembled WGS sequence"/>
</dbReference>
<dbReference type="AlphaFoldDB" id="A0A2T2NJW7"/>
<dbReference type="OrthoDB" id="309640at2759"/>
<dbReference type="InterPro" id="IPR035959">
    <property type="entry name" value="RutC-like_sf"/>
</dbReference>
<proteinExistence type="predicted"/>
<dbReference type="SUPFAM" id="SSF55298">
    <property type="entry name" value="YjgF-like"/>
    <property type="match status" value="1"/>
</dbReference>
<dbReference type="PANTHER" id="PTHR43857">
    <property type="entry name" value="BLR7761 PROTEIN"/>
    <property type="match status" value="1"/>
</dbReference>
<gene>
    <name evidence="1" type="ORF">BS50DRAFT_396613</name>
</gene>